<dbReference type="InterPro" id="IPR050836">
    <property type="entry name" value="SDS22/Internalin_LRR"/>
</dbReference>
<feature type="domain" description="COR" evidence="3">
    <location>
        <begin position="532"/>
        <end position="671"/>
    </location>
</feature>
<dbReference type="InterPro" id="IPR032171">
    <property type="entry name" value="COR-A"/>
</dbReference>
<dbReference type="AlphaFoldDB" id="A0A1H8SHP9"/>
<dbReference type="EMBL" id="FODO01000019">
    <property type="protein sequence ID" value="SEO78202.1"/>
    <property type="molecule type" value="Genomic_DNA"/>
</dbReference>
<dbReference type="PRINTS" id="PR00449">
    <property type="entry name" value="RASTRNSFRMNG"/>
</dbReference>
<dbReference type="InterPro" id="IPR001611">
    <property type="entry name" value="Leu-rich_rpt"/>
</dbReference>
<dbReference type="PANTHER" id="PTHR46652:SF3">
    <property type="entry name" value="LEUCINE-RICH REPEAT-CONTAINING PROTEIN 9"/>
    <property type="match status" value="1"/>
</dbReference>
<dbReference type="SUPFAM" id="SSF52058">
    <property type="entry name" value="L domain-like"/>
    <property type="match status" value="1"/>
</dbReference>
<dbReference type="Gene3D" id="3.80.10.10">
    <property type="entry name" value="Ribonuclease Inhibitor"/>
    <property type="match status" value="3"/>
</dbReference>
<organism evidence="4 5">
    <name type="scientific">Nitrosomonas oligotropha</name>
    <dbReference type="NCBI Taxonomy" id="42354"/>
    <lineage>
        <taxon>Bacteria</taxon>
        <taxon>Pseudomonadati</taxon>
        <taxon>Pseudomonadota</taxon>
        <taxon>Betaproteobacteria</taxon>
        <taxon>Nitrosomonadales</taxon>
        <taxon>Nitrosomonadaceae</taxon>
        <taxon>Nitrosomonas</taxon>
    </lineage>
</organism>
<proteinExistence type="predicted"/>
<evidence type="ECO:0000313" key="5">
    <source>
        <dbReference type="Proteomes" id="UP000198814"/>
    </source>
</evidence>
<evidence type="ECO:0000259" key="3">
    <source>
        <dbReference type="Pfam" id="PF16095"/>
    </source>
</evidence>
<evidence type="ECO:0000313" key="4">
    <source>
        <dbReference type="EMBL" id="SEO78202.1"/>
    </source>
</evidence>
<dbReference type="Pfam" id="PF08477">
    <property type="entry name" value="Roc"/>
    <property type="match status" value="1"/>
</dbReference>
<keyword evidence="1" id="KW-0433">Leucine-rich repeat</keyword>
<dbReference type="Pfam" id="PF12799">
    <property type="entry name" value="LRR_4"/>
    <property type="match status" value="4"/>
</dbReference>
<protein>
    <submittedName>
        <fullName evidence="4">Internalin A</fullName>
    </submittedName>
</protein>
<dbReference type="SMART" id="SM00367">
    <property type="entry name" value="LRR_CC"/>
    <property type="match status" value="7"/>
</dbReference>
<reference evidence="5" key="1">
    <citation type="submission" date="2016-10" db="EMBL/GenBank/DDBJ databases">
        <authorList>
            <person name="Varghese N."/>
            <person name="Submissions S."/>
        </authorList>
    </citation>
    <scope>NUCLEOTIDE SEQUENCE [LARGE SCALE GENOMIC DNA]</scope>
    <source>
        <strain evidence="5">Nm76</strain>
    </source>
</reference>
<dbReference type="SMART" id="SM00175">
    <property type="entry name" value="RAB"/>
    <property type="match status" value="1"/>
</dbReference>
<dbReference type="Gene3D" id="3.40.50.300">
    <property type="entry name" value="P-loop containing nucleotide triphosphate hydrolases"/>
    <property type="match status" value="1"/>
</dbReference>
<keyword evidence="2" id="KW-0677">Repeat</keyword>
<dbReference type="InterPro" id="IPR006553">
    <property type="entry name" value="Leu-rich_rpt_Cys-con_subtyp"/>
</dbReference>
<dbReference type="Proteomes" id="UP000198814">
    <property type="component" value="Unassembled WGS sequence"/>
</dbReference>
<name>A0A1H8SHP9_9PROT</name>
<accession>A0A1H8SHP9</accession>
<dbReference type="InterPro" id="IPR032675">
    <property type="entry name" value="LRR_dom_sf"/>
</dbReference>
<keyword evidence="5" id="KW-1185">Reference proteome</keyword>
<evidence type="ECO:0000256" key="2">
    <source>
        <dbReference type="ARBA" id="ARBA00022737"/>
    </source>
</evidence>
<sequence>MENLTGLQSLDLSWCNQLTDLQGLENLPRLQSLNLSRCAQLTDLQGLENLTDLQSLNLSGCEQLTDLKGLENLTGLQSLDLSWCDQLTDLKGLENLSRLQSLDLSRCAQLTDLQGLENLSRLQSLNLSSCFQLTDLKGLENLTDLQSLNLSWCEQLADLKGLENLSRLQSLSLSRCEQLADLQGLENLTHLQSLNLSACRQLADLKGLENLPRLQSLNLSGCEQLTDLQGLENLTHLQSLDLSACRQLADLKGLENLPRLQSLNLSECDRITHLNPLEKLICLKEIYISQINDAVWLYHFPRLVDVKSNAIDNVPVELLSDAGNALIPITAWQRDLLASGSAPNSELKLFILGNGGIGKTQISRRLQGSEYDPAVPSTHGIHLGRFRILEADDHAPGIYLNLWDFGGQDVYLSTHGLFLDERAIYVVAWHPEFENQDEYQQNGVPMRNRLLGYWLAYIRSLAGADAPVIVVQTQCDEADTETAAPLPQDHGFNYLKTTGCSALQDYGLERLLPEIRNAARLLRKRYAAVEIPQSWVDLEQDLRELRDGGQKTLAFEAFESQCQQRNQLAPPALIANFLHRAGQVFWRQGAFGNDLVLRQDWALAGIYAILERNTVLPQIRRDGGVFHLTQLQNAVWRDFNEQEQRMFIDMMVQCNACFALGDDVYVATELLPDEQDMASPIQSTWRNATADAHVRLAYDFFMKALSSKYCEKLAIKQNETRNIGARACAITIARRKAR</sequence>
<dbReference type="InterPro" id="IPR025875">
    <property type="entry name" value="Leu-rich_rpt_4"/>
</dbReference>
<dbReference type="SUPFAM" id="SSF52540">
    <property type="entry name" value="P-loop containing nucleoside triphosphate hydrolases"/>
    <property type="match status" value="1"/>
</dbReference>
<dbReference type="OrthoDB" id="6309115at2"/>
<dbReference type="InterPro" id="IPR027417">
    <property type="entry name" value="P-loop_NTPase"/>
</dbReference>
<gene>
    <name evidence="4" type="ORF">SAMN05216333_1191</name>
</gene>
<dbReference type="PROSITE" id="PS51450">
    <property type="entry name" value="LRR"/>
    <property type="match status" value="4"/>
</dbReference>
<dbReference type="PANTHER" id="PTHR46652">
    <property type="entry name" value="LEUCINE-RICH REPEAT AND IQ DOMAIN-CONTAINING PROTEIN 1-RELATED"/>
    <property type="match status" value="1"/>
</dbReference>
<dbReference type="RefSeq" id="WP_090320517.1">
    <property type="nucleotide sequence ID" value="NZ_FNOE01000020.1"/>
</dbReference>
<dbReference type="Pfam" id="PF16095">
    <property type="entry name" value="COR-A"/>
    <property type="match status" value="1"/>
</dbReference>
<evidence type="ECO:0000256" key="1">
    <source>
        <dbReference type="ARBA" id="ARBA00022614"/>
    </source>
</evidence>
<dbReference type="STRING" id="42354.SAMN05216333_1191"/>